<dbReference type="GO" id="GO:0008757">
    <property type="term" value="F:S-adenosylmethionine-dependent methyltransferase activity"/>
    <property type="evidence" value="ECO:0007669"/>
    <property type="project" value="InterPro"/>
</dbReference>
<organism evidence="5 6">
    <name type="scientific">Brevibacillus fortis</name>
    <dbReference type="NCBI Taxonomy" id="2126352"/>
    <lineage>
        <taxon>Bacteria</taxon>
        <taxon>Bacillati</taxon>
        <taxon>Bacillota</taxon>
        <taxon>Bacilli</taxon>
        <taxon>Bacillales</taxon>
        <taxon>Paenibacillaceae</taxon>
        <taxon>Brevibacillus</taxon>
    </lineage>
</organism>
<proteinExistence type="predicted"/>
<sequence>MMSQWTEQAAKQWDQFAEDWQKRSEHMWEKGSRSTILPFFMKHVPVGSGPVLDAGCGDGYASCKLAEHGYQVEGVDIAGEMIRLAHDRVISFPGSVHFQTGDISELPFANDSFSGVLSINVVEFTPSPLKALLELYRVLAPEGILVLGILGPTAGPRAHSYRRLYEEATIQNTMMPWEAKQLASENGFTLLGEEPVYKEGITPDIAGRLSVELREAVSFLTLFALRKID</sequence>
<evidence type="ECO:0000259" key="4">
    <source>
        <dbReference type="Pfam" id="PF08241"/>
    </source>
</evidence>
<evidence type="ECO:0000256" key="1">
    <source>
        <dbReference type="ARBA" id="ARBA00022603"/>
    </source>
</evidence>
<keyword evidence="2 5" id="KW-0808">Transferase</keyword>
<keyword evidence="1 5" id="KW-0489">Methyltransferase</keyword>
<evidence type="ECO:0000313" key="6">
    <source>
        <dbReference type="Proteomes" id="UP000240419"/>
    </source>
</evidence>
<name>A0A2P7VIP9_9BACL</name>
<dbReference type="InterPro" id="IPR013216">
    <property type="entry name" value="Methyltransf_11"/>
</dbReference>
<evidence type="ECO:0000256" key="2">
    <source>
        <dbReference type="ARBA" id="ARBA00022679"/>
    </source>
</evidence>
<protein>
    <submittedName>
        <fullName evidence="5">SAM-dependent methyltransferase</fullName>
    </submittedName>
</protein>
<dbReference type="GO" id="GO:0032259">
    <property type="term" value="P:methylation"/>
    <property type="evidence" value="ECO:0007669"/>
    <property type="project" value="UniProtKB-KW"/>
</dbReference>
<dbReference type="Proteomes" id="UP000240419">
    <property type="component" value="Unassembled WGS sequence"/>
</dbReference>
<accession>A0A2P7VIP9</accession>
<dbReference type="CDD" id="cd02440">
    <property type="entry name" value="AdoMet_MTases"/>
    <property type="match status" value="1"/>
</dbReference>
<dbReference type="OrthoDB" id="8936324at2"/>
<evidence type="ECO:0000313" key="5">
    <source>
        <dbReference type="EMBL" id="PSJ99079.1"/>
    </source>
</evidence>
<dbReference type="InterPro" id="IPR029063">
    <property type="entry name" value="SAM-dependent_MTases_sf"/>
</dbReference>
<dbReference type="PANTHER" id="PTHR43464:SF19">
    <property type="entry name" value="UBIQUINONE BIOSYNTHESIS O-METHYLTRANSFERASE, MITOCHONDRIAL"/>
    <property type="match status" value="1"/>
</dbReference>
<gene>
    <name evidence="5" type="ORF">C7R93_05505</name>
</gene>
<dbReference type="PANTHER" id="PTHR43464">
    <property type="entry name" value="METHYLTRANSFERASE"/>
    <property type="match status" value="1"/>
</dbReference>
<dbReference type="Gene3D" id="3.40.50.150">
    <property type="entry name" value="Vaccinia Virus protein VP39"/>
    <property type="match status" value="1"/>
</dbReference>
<dbReference type="EMBL" id="PXZM01000005">
    <property type="protein sequence ID" value="PSJ99079.1"/>
    <property type="molecule type" value="Genomic_DNA"/>
</dbReference>
<reference evidence="5 6" key="1">
    <citation type="submission" date="2018-03" db="EMBL/GenBank/DDBJ databases">
        <title>Brevisbacillus phylogenomics.</title>
        <authorList>
            <person name="Dunlap C."/>
        </authorList>
    </citation>
    <scope>NUCLEOTIDE SEQUENCE [LARGE SCALE GENOMIC DNA]</scope>
    <source>
        <strain evidence="5 6">NRRL NRS-1210</strain>
    </source>
</reference>
<feature type="domain" description="Methyltransferase type 11" evidence="4">
    <location>
        <begin position="52"/>
        <end position="147"/>
    </location>
</feature>
<evidence type="ECO:0000256" key="3">
    <source>
        <dbReference type="ARBA" id="ARBA00022691"/>
    </source>
</evidence>
<keyword evidence="6" id="KW-1185">Reference proteome</keyword>
<dbReference type="SUPFAM" id="SSF53335">
    <property type="entry name" value="S-adenosyl-L-methionine-dependent methyltransferases"/>
    <property type="match status" value="1"/>
</dbReference>
<dbReference type="Pfam" id="PF08241">
    <property type="entry name" value="Methyltransf_11"/>
    <property type="match status" value="1"/>
</dbReference>
<dbReference type="AlphaFoldDB" id="A0A2P7VIP9"/>
<keyword evidence="3" id="KW-0949">S-adenosyl-L-methionine</keyword>
<comment type="caution">
    <text evidence="5">The sequence shown here is derived from an EMBL/GenBank/DDBJ whole genome shotgun (WGS) entry which is preliminary data.</text>
</comment>